<evidence type="ECO:0000259" key="6">
    <source>
        <dbReference type="PROSITE" id="PS50984"/>
    </source>
</evidence>
<dbReference type="GO" id="GO:0003723">
    <property type="term" value="F:RNA binding"/>
    <property type="evidence" value="ECO:0007669"/>
    <property type="project" value="InterPro"/>
</dbReference>
<comment type="catalytic activity">
    <reaction evidence="4">
        <text>uridine(13) in tRNA = pseudouridine(13) in tRNA</text>
        <dbReference type="Rhea" id="RHEA:42540"/>
        <dbReference type="Rhea" id="RHEA-COMP:10105"/>
        <dbReference type="Rhea" id="RHEA-COMP:10106"/>
        <dbReference type="ChEBI" id="CHEBI:65314"/>
        <dbReference type="ChEBI" id="CHEBI:65315"/>
        <dbReference type="EC" id="5.4.99.27"/>
    </reaction>
</comment>
<dbReference type="EC" id="5.4.99.27" evidence="4"/>
<accession>W5YLB1</accession>
<dbReference type="GO" id="GO:0031119">
    <property type="term" value="P:tRNA pseudouridine synthesis"/>
    <property type="evidence" value="ECO:0007669"/>
    <property type="project" value="UniProtKB-UniRule"/>
</dbReference>
<dbReference type="InterPro" id="IPR011760">
    <property type="entry name" value="PsdUridine_synth_TruD_insert"/>
</dbReference>
<evidence type="ECO:0000313" key="7">
    <source>
        <dbReference type="EMBL" id="AHI29679.1"/>
    </source>
</evidence>
<dbReference type="RefSeq" id="WP_041342671.1">
    <property type="nucleotide sequence ID" value="NZ_CP007151.1"/>
</dbReference>
<sequence>MNNNHESTSRWRLDWPTSAGGRIARGQLKSCPEDFQVDEDLQGVPAEASPEDIAGDGEHLYLRLRKTGDNTEFVARELASLAGCRSFDVGFCGLKDRHAVTSQWFSLYRPGKASEDSEFIASVAERWQVLSAFRSSRKLRRGDHQGNHFVIVLRDVVGTHADIDEALARLKEQGAPNYFGPQRFGHGGGNLDQAAAMDPSAMDSRSRSGGRGRKGKNRAGREASKNVLYFSAARSWLFNEVLAHRVSEGSWLTAMDGEPGFSEADSVPTGPLWGDGGTVAEGVQGELERQVVEQAPDLVRVFSTTRMKPERRALAVLPGELVWHWQDDGSLRLEFSLAPGQYATTLLNDVFELEDMSLGRHNKQQG</sequence>
<dbReference type="EMBL" id="CP007151">
    <property type="protein sequence ID" value="AHI29679.1"/>
    <property type="molecule type" value="Genomic_DNA"/>
</dbReference>
<dbReference type="Proteomes" id="UP000061489">
    <property type="component" value="Chromosome"/>
</dbReference>
<keyword evidence="2 4" id="KW-0819">tRNA processing</keyword>
<feature type="region of interest" description="Disordered" evidence="5">
    <location>
        <begin position="189"/>
        <end position="220"/>
    </location>
</feature>
<dbReference type="PANTHER" id="PTHR47811">
    <property type="entry name" value="TRNA PSEUDOURIDINE SYNTHASE D"/>
    <property type="match status" value="1"/>
</dbReference>
<evidence type="ECO:0000313" key="8">
    <source>
        <dbReference type="Proteomes" id="UP000061489"/>
    </source>
</evidence>
<dbReference type="Gene3D" id="3.30.2350.20">
    <property type="entry name" value="TruD, catalytic domain"/>
    <property type="match status" value="1"/>
</dbReference>
<dbReference type="HAMAP" id="MF_01082">
    <property type="entry name" value="TruD"/>
    <property type="match status" value="1"/>
</dbReference>
<protein>
    <recommendedName>
        <fullName evidence="4">tRNA pseudouridine synthase D</fullName>
        <ecNumber evidence="4">5.4.99.27</ecNumber>
    </recommendedName>
    <alternativeName>
        <fullName evidence="4">tRNA pseudouridine(13) synthase</fullName>
    </alternativeName>
    <alternativeName>
        <fullName evidence="4">tRNA pseudouridylate synthase D</fullName>
    </alternativeName>
    <alternativeName>
        <fullName evidence="4">tRNA-uridine isomerase D</fullName>
    </alternativeName>
</protein>
<feature type="active site" description="Nucleophile" evidence="4">
    <location>
        <position position="96"/>
    </location>
</feature>
<dbReference type="InterPro" id="IPR043165">
    <property type="entry name" value="TruD_insert_sf"/>
</dbReference>
<dbReference type="InterPro" id="IPR042214">
    <property type="entry name" value="TruD_catalytic"/>
</dbReference>
<reference evidence="7 8" key="1">
    <citation type="journal article" date="2014" name="Genome Announc.">
        <title>Draft Genome Sequences of Marinobacter similis A3d10T and Marinobacter salarius R9SW1T.</title>
        <authorList>
            <person name="Ivanova E.P."/>
            <person name="Ng H.J."/>
            <person name="Webb H.K."/>
            <person name="Feng G."/>
            <person name="Oshima K."/>
            <person name="Hattori M."/>
            <person name="Ohkuma M."/>
            <person name="Sergeev A.F."/>
            <person name="Mikhailov V.V."/>
            <person name="Crawford R.J."/>
            <person name="Sawabe T."/>
        </authorList>
    </citation>
    <scope>NUCLEOTIDE SEQUENCE [LARGE SCALE GENOMIC DNA]</scope>
    <source>
        <strain evidence="7 8">A3d10</strain>
    </source>
</reference>
<evidence type="ECO:0000256" key="5">
    <source>
        <dbReference type="SAM" id="MobiDB-lite"/>
    </source>
</evidence>
<evidence type="ECO:0000256" key="3">
    <source>
        <dbReference type="ARBA" id="ARBA00023235"/>
    </source>
</evidence>
<dbReference type="InterPro" id="IPR001656">
    <property type="entry name" value="PsdUridine_synth_TruD"/>
</dbReference>
<comment type="similarity">
    <text evidence="1 4">Belongs to the pseudouridine synthase TruD family.</text>
</comment>
<keyword evidence="8" id="KW-1185">Reference proteome</keyword>
<keyword evidence="3 4" id="KW-0413">Isomerase</keyword>
<dbReference type="PANTHER" id="PTHR47811:SF1">
    <property type="entry name" value="TRNA PSEUDOURIDINE SYNTHASE D"/>
    <property type="match status" value="1"/>
</dbReference>
<dbReference type="AlphaFoldDB" id="W5YLB1"/>
<gene>
    <name evidence="4" type="primary">truD</name>
    <name evidence="7" type="ORF">AU14_17140</name>
</gene>
<dbReference type="KEGG" id="msx:AU14_17140"/>
<dbReference type="Pfam" id="PF01142">
    <property type="entry name" value="TruD"/>
    <property type="match status" value="2"/>
</dbReference>
<dbReference type="InterPro" id="IPR020119">
    <property type="entry name" value="PsdUridine_synth_TruD_CS"/>
</dbReference>
<comment type="function">
    <text evidence="4">Responsible for synthesis of pseudouridine from uracil-13 in transfer RNAs.</text>
</comment>
<organism evidence="7 8">
    <name type="scientific">Marinobacter similis</name>
    <dbReference type="NCBI Taxonomy" id="1420916"/>
    <lineage>
        <taxon>Bacteria</taxon>
        <taxon>Pseudomonadati</taxon>
        <taxon>Pseudomonadota</taxon>
        <taxon>Gammaproteobacteria</taxon>
        <taxon>Pseudomonadales</taxon>
        <taxon>Marinobacteraceae</taxon>
        <taxon>Marinobacter</taxon>
    </lineage>
</organism>
<dbReference type="PROSITE" id="PS01268">
    <property type="entry name" value="UPF0024"/>
    <property type="match status" value="1"/>
</dbReference>
<dbReference type="SUPFAM" id="SSF55120">
    <property type="entry name" value="Pseudouridine synthase"/>
    <property type="match status" value="1"/>
</dbReference>
<dbReference type="GO" id="GO:0160150">
    <property type="term" value="F:tRNA pseudouridine(13) synthase activity"/>
    <property type="evidence" value="ECO:0007669"/>
    <property type="project" value="UniProtKB-EC"/>
</dbReference>
<evidence type="ECO:0000256" key="2">
    <source>
        <dbReference type="ARBA" id="ARBA00022694"/>
    </source>
</evidence>
<dbReference type="InterPro" id="IPR020103">
    <property type="entry name" value="PsdUridine_synth_cat_dom_sf"/>
</dbReference>
<dbReference type="PROSITE" id="PS50984">
    <property type="entry name" value="TRUD"/>
    <property type="match status" value="1"/>
</dbReference>
<dbReference type="STRING" id="1420916.AU14_17140"/>
<dbReference type="Gene3D" id="3.30.2340.10">
    <property type="entry name" value="TruD, insertion domain"/>
    <property type="match status" value="1"/>
</dbReference>
<dbReference type="OrthoDB" id="1550679at2"/>
<dbReference type="InterPro" id="IPR050170">
    <property type="entry name" value="TruD_pseudoU_synthase"/>
</dbReference>
<name>W5YLB1_9GAMM</name>
<proteinExistence type="inferred from homology"/>
<dbReference type="GO" id="GO:0005829">
    <property type="term" value="C:cytosol"/>
    <property type="evidence" value="ECO:0007669"/>
    <property type="project" value="TreeGrafter"/>
</dbReference>
<feature type="domain" description="TRUD" evidence="6">
    <location>
        <begin position="174"/>
        <end position="316"/>
    </location>
</feature>
<evidence type="ECO:0000256" key="4">
    <source>
        <dbReference type="HAMAP-Rule" id="MF_01082"/>
    </source>
</evidence>
<dbReference type="HOGENOM" id="CLU_005281_4_0_6"/>
<evidence type="ECO:0000256" key="1">
    <source>
        <dbReference type="ARBA" id="ARBA00007953"/>
    </source>
</evidence>
<feature type="compositionally biased region" description="Basic residues" evidence="5">
    <location>
        <begin position="208"/>
        <end position="218"/>
    </location>
</feature>